<dbReference type="CDD" id="cd07391">
    <property type="entry name" value="MPP_PF1019"/>
    <property type="match status" value="1"/>
</dbReference>
<dbReference type="AlphaFoldDB" id="A0A8J7YB95"/>
<dbReference type="InterPro" id="IPR029052">
    <property type="entry name" value="Metallo-depent_PP-like"/>
</dbReference>
<dbReference type="RefSeq" id="WP_220587093.1">
    <property type="nucleotide sequence ID" value="NZ_RKLQ01000001.1"/>
</dbReference>
<dbReference type="InterPro" id="IPR024173">
    <property type="entry name" value="Pesterase_MJ0037-like"/>
</dbReference>
<evidence type="ECO:0000313" key="2">
    <source>
        <dbReference type="EMBL" id="MBX0302865.1"/>
    </source>
</evidence>
<evidence type="ECO:0000259" key="1">
    <source>
        <dbReference type="Pfam" id="PF00149"/>
    </source>
</evidence>
<dbReference type="InterPro" id="IPR004843">
    <property type="entry name" value="Calcineurin-like_PHP"/>
</dbReference>
<reference evidence="2" key="1">
    <citation type="submission" date="2021-06" db="EMBL/GenBank/DDBJ databases">
        <title>Halomicroarcula sp. F24A a new haloarchaeum isolated from saline soil.</title>
        <authorList>
            <person name="Duran-Viseras A."/>
            <person name="Sanchez-Porro C."/>
            <person name="Ventosa A."/>
        </authorList>
    </citation>
    <scope>NUCLEOTIDE SEQUENCE</scope>
    <source>
        <strain evidence="2">F24A</strain>
    </source>
</reference>
<name>A0A8J7YB95_9EURY</name>
<proteinExistence type="predicted"/>
<evidence type="ECO:0000313" key="3">
    <source>
        <dbReference type="Proteomes" id="UP000783863"/>
    </source>
</evidence>
<sequence length="226" mass="24859">MDLTYDGRALVLEDTLVVADCHVGRGTGGELEFPVGSGSEMVERFRDLVERHEPDEVVVAGDLLHSFQTVPRTVETTVAGLRAVCRESGARLVVTPGNHDTMLDSVWDGPVEREYRVGDTLVLHGHEAPEGDADRYVVGHDHPTIEIEGQRRPCYLVGEGQYRGSEVVMLPSFNKLNAGVRVNTMSAGEFQSPLVTDADSLAPVVWDEHARETKAFPPLGEFRRLL</sequence>
<keyword evidence="3" id="KW-1185">Reference proteome</keyword>
<organism evidence="2 3">
    <name type="scientific">Haloarcula salinisoli</name>
    <dbReference type="NCBI Taxonomy" id="2487746"/>
    <lineage>
        <taxon>Archaea</taxon>
        <taxon>Methanobacteriati</taxon>
        <taxon>Methanobacteriota</taxon>
        <taxon>Stenosarchaea group</taxon>
        <taxon>Halobacteria</taxon>
        <taxon>Halobacteriales</taxon>
        <taxon>Haloarculaceae</taxon>
        <taxon>Haloarcula</taxon>
    </lineage>
</organism>
<feature type="domain" description="Calcineurin-like phosphoesterase" evidence="1">
    <location>
        <begin position="16"/>
        <end position="107"/>
    </location>
</feature>
<dbReference type="Pfam" id="PF00149">
    <property type="entry name" value="Metallophos"/>
    <property type="match status" value="1"/>
</dbReference>
<dbReference type="PANTHER" id="PTHR39323">
    <property type="entry name" value="BLR1149 PROTEIN"/>
    <property type="match status" value="1"/>
</dbReference>
<dbReference type="GO" id="GO:0016787">
    <property type="term" value="F:hydrolase activity"/>
    <property type="evidence" value="ECO:0007669"/>
    <property type="project" value="InterPro"/>
</dbReference>
<dbReference type="PIRSF" id="PIRSF000887">
    <property type="entry name" value="Pesterase_MJ0037"/>
    <property type="match status" value="1"/>
</dbReference>
<dbReference type="Gene3D" id="3.60.21.10">
    <property type="match status" value="1"/>
</dbReference>
<accession>A0A8J7YB95</accession>
<gene>
    <name evidence="2" type="ORF">EGD98_04165</name>
</gene>
<dbReference type="SUPFAM" id="SSF56300">
    <property type="entry name" value="Metallo-dependent phosphatases"/>
    <property type="match status" value="1"/>
</dbReference>
<comment type="caution">
    <text evidence="2">The sequence shown here is derived from an EMBL/GenBank/DDBJ whole genome shotgun (WGS) entry which is preliminary data.</text>
</comment>
<dbReference type="EMBL" id="RKLQ01000001">
    <property type="protein sequence ID" value="MBX0302865.1"/>
    <property type="molecule type" value="Genomic_DNA"/>
</dbReference>
<dbReference type="PANTHER" id="PTHR39323:SF1">
    <property type="entry name" value="BLR1149 PROTEIN"/>
    <property type="match status" value="1"/>
</dbReference>
<protein>
    <submittedName>
        <fullName evidence="2">Metallophosphoesterase</fullName>
    </submittedName>
</protein>
<dbReference type="Proteomes" id="UP000783863">
    <property type="component" value="Unassembled WGS sequence"/>
</dbReference>